<sequence>MAVIAINKISDKVQAKYLPGAKVPSVVIAAEMQMFPIDQVITRGWPLLQAILKPGPKGSEDGEKGRKKKEKKEEKKKKKEMLQRDPMKGPKPGEKAKEKVADPLLLPAQNQAPEPPKALSPGPSQSPTHQSSHATLKAPVTPSKRAPSLGPGPYTSKKAKASISKSRPKMPLVAQKANFGIDVRLTPSESIKVYHPLAGPPPQSIPQASALKLIATPLNPLLDPRPRPSSDPKDHIIKGLEVQVASLELQVESIPDLELQVNSLTWVVNTLWEQVQGQLAAHSFPTSSHRSLPLLVSVSHQMQRLHLEMANSHPQSTFLALEAKGQPPISQPIHMGHPSLGPPNPYESPLSQPI</sequence>
<reference evidence="3" key="2">
    <citation type="submission" date="2015-01" db="EMBL/GenBank/DDBJ databases">
        <title>Evolutionary Origins and Diversification of the Mycorrhizal Mutualists.</title>
        <authorList>
            <consortium name="DOE Joint Genome Institute"/>
            <consortium name="Mycorrhizal Genomics Consortium"/>
            <person name="Kohler A."/>
            <person name="Kuo A."/>
            <person name="Nagy L.G."/>
            <person name="Floudas D."/>
            <person name="Copeland A."/>
            <person name="Barry K.W."/>
            <person name="Cichocki N."/>
            <person name="Veneault-Fourrey C."/>
            <person name="LaButti K."/>
            <person name="Lindquist E.A."/>
            <person name="Lipzen A."/>
            <person name="Lundell T."/>
            <person name="Morin E."/>
            <person name="Murat C."/>
            <person name="Riley R."/>
            <person name="Ohm R."/>
            <person name="Sun H."/>
            <person name="Tunlid A."/>
            <person name="Henrissat B."/>
            <person name="Grigoriev I.V."/>
            <person name="Hibbett D.S."/>
            <person name="Martin F."/>
        </authorList>
    </citation>
    <scope>NUCLEOTIDE SEQUENCE [LARGE SCALE GENOMIC DNA]</scope>
    <source>
        <strain evidence="3">Ve08.2h10</strain>
    </source>
</reference>
<protein>
    <submittedName>
        <fullName evidence="2">Uncharacterized protein</fullName>
    </submittedName>
</protein>
<evidence type="ECO:0000256" key="1">
    <source>
        <dbReference type="SAM" id="MobiDB-lite"/>
    </source>
</evidence>
<accession>A0A0D0D9H5</accession>
<evidence type="ECO:0000313" key="3">
    <source>
        <dbReference type="Proteomes" id="UP000054538"/>
    </source>
</evidence>
<dbReference type="InParanoid" id="A0A0D0D9H5"/>
<name>A0A0D0D9H5_9AGAM</name>
<gene>
    <name evidence="2" type="ORF">PAXRUDRAFT_17720</name>
</gene>
<feature type="compositionally biased region" description="Basic and acidic residues" evidence="1">
    <location>
        <begin position="80"/>
        <end position="101"/>
    </location>
</feature>
<feature type="region of interest" description="Disordered" evidence="1">
    <location>
        <begin position="327"/>
        <end position="354"/>
    </location>
</feature>
<feature type="compositionally biased region" description="Basic residues" evidence="1">
    <location>
        <begin position="65"/>
        <end position="79"/>
    </location>
</feature>
<feature type="region of interest" description="Disordered" evidence="1">
    <location>
        <begin position="52"/>
        <end position="168"/>
    </location>
</feature>
<evidence type="ECO:0000313" key="2">
    <source>
        <dbReference type="EMBL" id="KIK77109.1"/>
    </source>
</evidence>
<keyword evidence="3" id="KW-1185">Reference proteome</keyword>
<dbReference type="HOGENOM" id="CLU_040073_4_0_1"/>
<dbReference type="AlphaFoldDB" id="A0A0D0D9H5"/>
<reference evidence="2 3" key="1">
    <citation type="submission" date="2014-04" db="EMBL/GenBank/DDBJ databases">
        <authorList>
            <consortium name="DOE Joint Genome Institute"/>
            <person name="Kuo A."/>
            <person name="Kohler A."/>
            <person name="Jargeat P."/>
            <person name="Nagy L.G."/>
            <person name="Floudas D."/>
            <person name="Copeland A."/>
            <person name="Barry K.W."/>
            <person name="Cichocki N."/>
            <person name="Veneault-Fourrey C."/>
            <person name="LaButti K."/>
            <person name="Lindquist E.A."/>
            <person name="Lipzen A."/>
            <person name="Lundell T."/>
            <person name="Morin E."/>
            <person name="Murat C."/>
            <person name="Sun H."/>
            <person name="Tunlid A."/>
            <person name="Henrissat B."/>
            <person name="Grigoriev I.V."/>
            <person name="Hibbett D.S."/>
            <person name="Martin F."/>
            <person name="Nordberg H.P."/>
            <person name="Cantor M.N."/>
            <person name="Hua S.X."/>
        </authorList>
    </citation>
    <scope>NUCLEOTIDE SEQUENCE [LARGE SCALE GENOMIC DNA]</scope>
    <source>
        <strain evidence="2 3">Ve08.2h10</strain>
    </source>
</reference>
<dbReference type="EMBL" id="KN827136">
    <property type="protein sequence ID" value="KIK77109.1"/>
    <property type="molecule type" value="Genomic_DNA"/>
</dbReference>
<organism evidence="2 3">
    <name type="scientific">Paxillus rubicundulus Ve08.2h10</name>
    <dbReference type="NCBI Taxonomy" id="930991"/>
    <lineage>
        <taxon>Eukaryota</taxon>
        <taxon>Fungi</taxon>
        <taxon>Dikarya</taxon>
        <taxon>Basidiomycota</taxon>
        <taxon>Agaricomycotina</taxon>
        <taxon>Agaricomycetes</taxon>
        <taxon>Agaricomycetidae</taxon>
        <taxon>Boletales</taxon>
        <taxon>Paxilineae</taxon>
        <taxon>Paxillaceae</taxon>
        <taxon>Paxillus</taxon>
    </lineage>
</organism>
<feature type="compositionally biased region" description="Polar residues" evidence="1">
    <location>
        <begin position="122"/>
        <end position="134"/>
    </location>
</feature>
<proteinExistence type="predicted"/>
<dbReference type="Proteomes" id="UP000054538">
    <property type="component" value="Unassembled WGS sequence"/>
</dbReference>